<dbReference type="Gene3D" id="3.20.80.10">
    <property type="entry name" value="Regulatory factor, effector binding domain"/>
    <property type="match status" value="1"/>
</dbReference>
<dbReference type="GO" id="GO:0005789">
    <property type="term" value="C:endoplasmic reticulum membrane"/>
    <property type="evidence" value="ECO:0007669"/>
    <property type="project" value="TreeGrafter"/>
</dbReference>
<dbReference type="PANTHER" id="PTHR15949:SF3">
    <property type="entry name" value="TESTIS-EXPRESSED PROTEIN 264"/>
    <property type="match status" value="1"/>
</dbReference>
<name>A0A7J7JHM5_BUGNE</name>
<accession>A0A7J7JHM5</accession>
<evidence type="ECO:0000313" key="3">
    <source>
        <dbReference type="Proteomes" id="UP000593567"/>
    </source>
</evidence>
<dbReference type="Proteomes" id="UP000593567">
    <property type="component" value="Unassembled WGS sequence"/>
</dbReference>
<dbReference type="EMBL" id="VXIV02002496">
    <property type="protein sequence ID" value="KAF6025101.1"/>
    <property type="molecule type" value="Genomic_DNA"/>
</dbReference>
<dbReference type="GO" id="GO:0106300">
    <property type="term" value="P:protein-DNA covalent cross-linking repair"/>
    <property type="evidence" value="ECO:0007669"/>
    <property type="project" value="TreeGrafter"/>
</dbReference>
<feature type="compositionally biased region" description="Acidic residues" evidence="1">
    <location>
        <begin position="241"/>
        <end position="260"/>
    </location>
</feature>
<feature type="compositionally biased region" description="Basic and acidic residues" evidence="1">
    <location>
        <begin position="197"/>
        <end position="207"/>
    </location>
</feature>
<sequence length="269" mass="30208">MLIYCGLFTPVVVETSKPPIDSCYIAYKDGEGPYNDVGSYFTESTSIAPMLTQLGIYYDDPEKVASNKLRWAVGCILGETESEADPQVRAAYAKEKYKFMTLPAVKASVNCVFPYINMLSIFIAIKRVYPALASYINERGLKAYPFLEIYKDGYMHFMGPLSNQMEFFTPQALKTEKKMPAVEEELEPEVPSQVEKPTPKPETKLTTEPELEPEPTPELTPELEPEPTPEPTPELKPEPTPELEPEPTPELQSEDSDSDSSFEKVEAEN</sequence>
<protein>
    <submittedName>
        <fullName evidence="2">TEX264</fullName>
    </submittedName>
</protein>
<feature type="region of interest" description="Disordered" evidence="1">
    <location>
        <begin position="179"/>
        <end position="269"/>
    </location>
</feature>
<dbReference type="GO" id="GO:0005657">
    <property type="term" value="C:replication fork"/>
    <property type="evidence" value="ECO:0007669"/>
    <property type="project" value="TreeGrafter"/>
</dbReference>
<evidence type="ECO:0000313" key="2">
    <source>
        <dbReference type="EMBL" id="KAF6025101.1"/>
    </source>
</evidence>
<proteinExistence type="predicted"/>
<keyword evidence="3" id="KW-1185">Reference proteome</keyword>
<evidence type="ECO:0000256" key="1">
    <source>
        <dbReference type="SAM" id="MobiDB-lite"/>
    </source>
</evidence>
<gene>
    <name evidence="2" type="ORF">EB796_016580</name>
</gene>
<comment type="caution">
    <text evidence="2">The sequence shown here is derived from an EMBL/GenBank/DDBJ whole genome shotgun (WGS) entry which is preliminary data.</text>
</comment>
<feature type="compositionally biased region" description="Acidic residues" evidence="1">
    <location>
        <begin position="209"/>
        <end position="227"/>
    </location>
</feature>
<dbReference type="AlphaFoldDB" id="A0A7J7JHM5"/>
<dbReference type="GO" id="GO:0005634">
    <property type="term" value="C:nucleus"/>
    <property type="evidence" value="ECO:0007669"/>
    <property type="project" value="TreeGrafter"/>
</dbReference>
<dbReference type="InterPro" id="IPR011256">
    <property type="entry name" value="Reg_factor_effector_dom_sf"/>
</dbReference>
<reference evidence="2" key="1">
    <citation type="submission" date="2020-06" db="EMBL/GenBank/DDBJ databases">
        <title>Draft genome of Bugula neritina, a colonial animal packing powerful symbionts and potential medicines.</title>
        <authorList>
            <person name="Rayko M."/>
        </authorList>
    </citation>
    <scope>NUCLEOTIDE SEQUENCE [LARGE SCALE GENOMIC DNA]</scope>
    <source>
        <strain evidence="2">Kwan_BN1</strain>
    </source>
</reference>
<dbReference type="GO" id="GO:0000421">
    <property type="term" value="C:autophagosome membrane"/>
    <property type="evidence" value="ECO:0007669"/>
    <property type="project" value="TreeGrafter"/>
</dbReference>
<organism evidence="2 3">
    <name type="scientific">Bugula neritina</name>
    <name type="common">Brown bryozoan</name>
    <name type="synonym">Sertularia neritina</name>
    <dbReference type="NCBI Taxonomy" id="10212"/>
    <lineage>
        <taxon>Eukaryota</taxon>
        <taxon>Metazoa</taxon>
        <taxon>Spiralia</taxon>
        <taxon>Lophotrochozoa</taxon>
        <taxon>Bryozoa</taxon>
        <taxon>Gymnolaemata</taxon>
        <taxon>Cheilostomatida</taxon>
        <taxon>Flustrina</taxon>
        <taxon>Buguloidea</taxon>
        <taxon>Bugulidae</taxon>
        <taxon>Bugula</taxon>
    </lineage>
</organism>
<dbReference type="OrthoDB" id="2140079at2759"/>
<dbReference type="PANTHER" id="PTHR15949">
    <property type="entry name" value="TESTIS-EXPRESSED PROTEIN 264"/>
    <property type="match status" value="1"/>
</dbReference>
<dbReference type="GO" id="GO:0061709">
    <property type="term" value="P:reticulophagy"/>
    <property type="evidence" value="ECO:0007669"/>
    <property type="project" value="TreeGrafter"/>
</dbReference>